<feature type="transmembrane region" description="Helical" evidence="1">
    <location>
        <begin position="46"/>
        <end position="68"/>
    </location>
</feature>
<evidence type="ECO:0000313" key="3">
    <source>
        <dbReference type="Proteomes" id="UP000782312"/>
    </source>
</evidence>
<gene>
    <name evidence="2" type="ORF">HYZ11_17385</name>
</gene>
<protein>
    <submittedName>
        <fullName evidence="2">Uncharacterized protein</fullName>
    </submittedName>
</protein>
<dbReference type="EMBL" id="JACPUR010000040">
    <property type="protein sequence ID" value="MBI3129386.1"/>
    <property type="molecule type" value="Genomic_DNA"/>
</dbReference>
<evidence type="ECO:0000313" key="2">
    <source>
        <dbReference type="EMBL" id="MBI3129386.1"/>
    </source>
</evidence>
<proteinExistence type="predicted"/>
<keyword evidence="1" id="KW-0472">Membrane</keyword>
<feature type="transmembrane region" description="Helical" evidence="1">
    <location>
        <begin position="116"/>
        <end position="141"/>
    </location>
</feature>
<organism evidence="2 3">
    <name type="scientific">Tectimicrobiota bacterium</name>
    <dbReference type="NCBI Taxonomy" id="2528274"/>
    <lineage>
        <taxon>Bacteria</taxon>
        <taxon>Pseudomonadati</taxon>
        <taxon>Nitrospinota/Tectimicrobiota group</taxon>
        <taxon>Candidatus Tectimicrobiota</taxon>
    </lineage>
</organism>
<accession>A0A932MRU7</accession>
<reference evidence="2" key="1">
    <citation type="submission" date="2020-07" db="EMBL/GenBank/DDBJ databases">
        <title>Huge and variable diversity of episymbiotic CPR bacteria and DPANN archaea in groundwater ecosystems.</title>
        <authorList>
            <person name="He C.Y."/>
            <person name="Keren R."/>
            <person name="Whittaker M."/>
            <person name="Farag I.F."/>
            <person name="Doudna J."/>
            <person name="Cate J.H.D."/>
            <person name="Banfield J.F."/>
        </authorList>
    </citation>
    <scope>NUCLEOTIDE SEQUENCE</scope>
    <source>
        <strain evidence="2">NC_groundwater_763_Ag_S-0.2um_68_21</strain>
    </source>
</reference>
<comment type="caution">
    <text evidence="2">The sequence shown here is derived from an EMBL/GenBank/DDBJ whole genome shotgun (WGS) entry which is preliminary data.</text>
</comment>
<dbReference type="Proteomes" id="UP000782312">
    <property type="component" value="Unassembled WGS sequence"/>
</dbReference>
<feature type="transmembrane region" description="Helical" evidence="1">
    <location>
        <begin position="80"/>
        <end position="104"/>
    </location>
</feature>
<evidence type="ECO:0000256" key="1">
    <source>
        <dbReference type="SAM" id="Phobius"/>
    </source>
</evidence>
<keyword evidence="1" id="KW-1133">Transmembrane helix</keyword>
<name>A0A932MRU7_UNCTE</name>
<keyword evidence="1" id="KW-0812">Transmembrane</keyword>
<sequence length="148" mass="16314">MISEKRRFALRRYITSSAFGHSAWEILHAPLYRGWMPGLISETPLLLARCVIIDTLLALAALSLAVWLTGNSGWPDAGYWAAGGRAIAVGVVLAIFAEWLNVYLLGTWNYSSPMPIVPFLNVGVSPLLQWVLVPGLSLWWARPKGLPD</sequence>
<dbReference type="AlphaFoldDB" id="A0A932MRU7"/>